<keyword evidence="3" id="KW-1185">Reference proteome</keyword>
<feature type="coiled-coil region" evidence="1">
    <location>
        <begin position="219"/>
        <end position="246"/>
    </location>
</feature>
<evidence type="ECO:0000256" key="1">
    <source>
        <dbReference type="SAM" id="Coils"/>
    </source>
</evidence>
<dbReference type="RefSeq" id="WP_126600035.1">
    <property type="nucleotide sequence ID" value="NZ_LR134510.1"/>
</dbReference>
<proteinExistence type="predicted"/>
<dbReference type="Proteomes" id="UP000279799">
    <property type="component" value="Chromosome"/>
</dbReference>
<dbReference type="EMBL" id="LR134510">
    <property type="protein sequence ID" value="VEJ09805.1"/>
    <property type="molecule type" value="Genomic_DNA"/>
</dbReference>
<reference evidence="2 3" key="1">
    <citation type="submission" date="2018-12" db="EMBL/GenBank/DDBJ databases">
        <authorList>
            <consortium name="Pathogen Informatics"/>
        </authorList>
    </citation>
    <scope>NUCLEOTIDE SEQUENCE [LARGE SCALE GENOMIC DNA]</scope>
    <source>
        <strain evidence="2 3">NCTC12871</strain>
    </source>
</reference>
<protein>
    <submittedName>
        <fullName evidence="2">Uncharacterized protein</fullName>
    </submittedName>
</protein>
<dbReference type="OrthoDB" id="5678943at2"/>
<accession>A0A448TV43</accession>
<sequence length="310" mass="36095">MLNELKKEQKIRGYFKDQIVSVLDVANFIKNQNLPPYQVLLLATTSKIDYISIENLKRTVSLSFVPCYTTDYFYDFTLDKPEYSDNFWRVSDYQASLNFTTEEWDAWYRLKCKPSKENMLEFIKLLIDDETAPNEYFLFSDVSELLLKLKDLTTNCYWLAHEEKLDTIKDLEEKLSSHYYFREDIEQALGVELPDTITTPLPDVNVANTNIDDTCTKEIATLTSRIAELEKVNLELKEQLNEANKVLAPKSKKSYLNIIKALKDTLCDKEKGLFKNQSELETYLSDLYRGYIGFSESNLNNVFADANQLK</sequence>
<name>A0A448TV43_9PAST</name>
<dbReference type="KEGG" id="adp:NCTC12871_01291"/>
<keyword evidence="1" id="KW-0175">Coiled coil</keyword>
<evidence type="ECO:0000313" key="2">
    <source>
        <dbReference type="EMBL" id="VEJ09805.1"/>
    </source>
</evidence>
<dbReference type="AlphaFoldDB" id="A0A448TV43"/>
<organism evidence="2 3">
    <name type="scientific">Actinobacillus delphinicola</name>
    <dbReference type="NCBI Taxonomy" id="51161"/>
    <lineage>
        <taxon>Bacteria</taxon>
        <taxon>Pseudomonadati</taxon>
        <taxon>Pseudomonadota</taxon>
        <taxon>Gammaproteobacteria</taxon>
        <taxon>Pasteurellales</taxon>
        <taxon>Pasteurellaceae</taxon>
        <taxon>Actinobacillus</taxon>
    </lineage>
</organism>
<evidence type="ECO:0000313" key="3">
    <source>
        <dbReference type="Proteomes" id="UP000279799"/>
    </source>
</evidence>
<gene>
    <name evidence="2" type="ORF">NCTC12871_01291</name>
</gene>